<feature type="chain" id="PRO_5005535556" description="Endothelin-converting enzyme 1" evidence="9">
    <location>
        <begin position="23"/>
        <end position="694"/>
    </location>
</feature>
<keyword evidence="8" id="KW-0482">Metalloprotease</keyword>
<dbReference type="InterPro" id="IPR008753">
    <property type="entry name" value="Peptidase_M13_N"/>
</dbReference>
<feature type="domain" description="Peptidase M13 N-terminal" evidence="11">
    <location>
        <begin position="56"/>
        <end position="427"/>
    </location>
</feature>
<name>A0A0L0BYB3_LUCCU</name>
<comment type="caution">
    <text evidence="12">The sequence shown here is derived from an EMBL/GenBank/DDBJ whole genome shotgun (WGS) entry which is preliminary data.</text>
</comment>
<dbReference type="SUPFAM" id="SSF55486">
    <property type="entry name" value="Metalloproteases ('zincins'), catalytic domain"/>
    <property type="match status" value="1"/>
</dbReference>
<accession>A0A0L0BYB3</accession>
<comment type="cofactor">
    <cofactor evidence="1">
        <name>Zn(2+)</name>
        <dbReference type="ChEBI" id="CHEBI:29105"/>
    </cofactor>
</comment>
<proteinExistence type="inferred from homology"/>
<evidence type="ECO:0000256" key="3">
    <source>
        <dbReference type="ARBA" id="ARBA00007357"/>
    </source>
</evidence>
<evidence type="ECO:0000256" key="7">
    <source>
        <dbReference type="ARBA" id="ARBA00022833"/>
    </source>
</evidence>
<evidence type="ECO:0000313" key="12">
    <source>
        <dbReference type="EMBL" id="KNC25010.1"/>
    </source>
</evidence>
<dbReference type="InterPro" id="IPR000718">
    <property type="entry name" value="Peptidase_M13"/>
</dbReference>
<dbReference type="Pfam" id="PF05649">
    <property type="entry name" value="Peptidase_M13_N"/>
    <property type="match status" value="1"/>
</dbReference>
<dbReference type="CDD" id="cd08662">
    <property type="entry name" value="M13"/>
    <property type="match status" value="1"/>
</dbReference>
<comment type="subcellular location">
    <subcellularLocation>
        <location evidence="2">Cell membrane</location>
        <topology evidence="2">Single-pass type II membrane protein</topology>
    </subcellularLocation>
</comment>
<dbReference type="AlphaFoldDB" id="A0A0L0BYB3"/>
<dbReference type="Gene3D" id="3.40.390.10">
    <property type="entry name" value="Collagenase (Catalytic Domain)"/>
    <property type="match status" value="1"/>
</dbReference>
<evidence type="ECO:0008006" key="14">
    <source>
        <dbReference type="Google" id="ProtNLM"/>
    </source>
</evidence>
<dbReference type="OMA" id="NWARINP"/>
<evidence type="ECO:0000256" key="5">
    <source>
        <dbReference type="ARBA" id="ARBA00022723"/>
    </source>
</evidence>
<keyword evidence="5" id="KW-0479">Metal-binding</keyword>
<evidence type="ECO:0000256" key="8">
    <source>
        <dbReference type="ARBA" id="ARBA00023049"/>
    </source>
</evidence>
<evidence type="ECO:0000256" key="9">
    <source>
        <dbReference type="SAM" id="SignalP"/>
    </source>
</evidence>
<sequence length="694" mass="80624">MKIFKIFEITFLSLVGLILINGTPVAIDESNPEHIKKIRYAKVAEMHNYINASADPCENFYNFACGNWEKINPANSQDHITTGFFETMIKALDRKISAMLAKTDEWDNEIDKKVKNFYESCTRIGVLKNMYKSKLQEIAEEFGQVPALTEDWNQNKFDWIDVIGKIAYKYGSSIILGYDIMGDFRNNSVNRIYVGHPDFPLESKSMYVNEDNAHYRNSYKNHISGDLQHFWELKKEQADIVAKQILDVEVALASGIADDKMGLQLDELTSLTTLDELQKKYKPHLDFVKLLNISLGTLPSMSEPLYEMFSDYQTNLIKILDETPKEHIANYIYYTLLKDFMLRTPKKKEDLESKCISNTKKHFAKNLDNMVYRKYNTNQTEKDVKLMWDEIKFNFKNMLQSQKLDWISAETRKYAEEKLDAMKLEINSYENEDFAEEFGELILYKHDYIANLKNIMMLNAKNERKALYEPPKPLEAGELLSYTPANIIVENRIKVPVSLLQPYYLWSTFYPNALKFGTLGTLISHELIHGFDDTGRTFDKYGNNIEWWDDNSTAAFNERSKCFVNQYKKYVYGGKNLPEMASQSENIADNGGLHLAYEAYLYWYEHAVRINQPMLYETLPRLNYTSKQLFFISYAQLWCSDAHPAVRSLQTAIDSHVPGKFRVIGPLSNFKEFSNVFNCPEGSPMNPVDKCFIY</sequence>
<dbReference type="Proteomes" id="UP000037069">
    <property type="component" value="Unassembled WGS sequence"/>
</dbReference>
<dbReference type="InterPro" id="IPR042089">
    <property type="entry name" value="Peptidase_M13_dom_2"/>
</dbReference>
<keyword evidence="7" id="KW-0862">Zinc</keyword>
<dbReference type="GO" id="GO:0004222">
    <property type="term" value="F:metalloendopeptidase activity"/>
    <property type="evidence" value="ECO:0007669"/>
    <property type="project" value="InterPro"/>
</dbReference>
<feature type="domain" description="Peptidase M13 C-terminal" evidence="10">
    <location>
        <begin position="490"/>
        <end position="691"/>
    </location>
</feature>
<dbReference type="OrthoDB" id="6475849at2759"/>
<dbReference type="Gene3D" id="1.10.1380.10">
    <property type="entry name" value="Neutral endopeptidase , domain2"/>
    <property type="match status" value="1"/>
</dbReference>
<evidence type="ECO:0000256" key="4">
    <source>
        <dbReference type="ARBA" id="ARBA00022670"/>
    </source>
</evidence>
<evidence type="ECO:0000313" key="13">
    <source>
        <dbReference type="Proteomes" id="UP000037069"/>
    </source>
</evidence>
<dbReference type="PROSITE" id="PS51885">
    <property type="entry name" value="NEPRILYSIN"/>
    <property type="match status" value="1"/>
</dbReference>
<dbReference type="InterPro" id="IPR024079">
    <property type="entry name" value="MetalloPept_cat_dom_sf"/>
</dbReference>
<feature type="signal peptide" evidence="9">
    <location>
        <begin position="1"/>
        <end position="22"/>
    </location>
</feature>
<dbReference type="PRINTS" id="PR00786">
    <property type="entry name" value="NEPRILYSIN"/>
</dbReference>
<organism evidence="12 13">
    <name type="scientific">Lucilia cuprina</name>
    <name type="common">Green bottle fly</name>
    <name type="synonym">Australian sheep blowfly</name>
    <dbReference type="NCBI Taxonomy" id="7375"/>
    <lineage>
        <taxon>Eukaryota</taxon>
        <taxon>Metazoa</taxon>
        <taxon>Ecdysozoa</taxon>
        <taxon>Arthropoda</taxon>
        <taxon>Hexapoda</taxon>
        <taxon>Insecta</taxon>
        <taxon>Pterygota</taxon>
        <taxon>Neoptera</taxon>
        <taxon>Endopterygota</taxon>
        <taxon>Diptera</taxon>
        <taxon>Brachycera</taxon>
        <taxon>Muscomorpha</taxon>
        <taxon>Oestroidea</taxon>
        <taxon>Calliphoridae</taxon>
        <taxon>Luciliinae</taxon>
        <taxon>Lucilia</taxon>
    </lineage>
</organism>
<evidence type="ECO:0000256" key="1">
    <source>
        <dbReference type="ARBA" id="ARBA00001947"/>
    </source>
</evidence>
<dbReference type="Pfam" id="PF01431">
    <property type="entry name" value="Peptidase_M13"/>
    <property type="match status" value="1"/>
</dbReference>
<evidence type="ECO:0000259" key="10">
    <source>
        <dbReference type="Pfam" id="PF01431"/>
    </source>
</evidence>
<gene>
    <name evidence="12" type="ORF">FF38_11936</name>
</gene>
<evidence type="ECO:0000256" key="6">
    <source>
        <dbReference type="ARBA" id="ARBA00022801"/>
    </source>
</evidence>
<keyword evidence="6" id="KW-0378">Hydrolase</keyword>
<keyword evidence="4" id="KW-0645">Protease</keyword>
<keyword evidence="9" id="KW-0732">Signal</keyword>
<protein>
    <recommendedName>
        <fullName evidence="14">Endothelin-converting enzyme 1</fullName>
    </recommendedName>
</protein>
<reference evidence="12 13" key="1">
    <citation type="journal article" date="2015" name="Nat. Commun.">
        <title>Lucilia cuprina genome unlocks parasitic fly biology to underpin future interventions.</title>
        <authorList>
            <person name="Anstead C.A."/>
            <person name="Korhonen P.K."/>
            <person name="Young N.D."/>
            <person name="Hall R.S."/>
            <person name="Jex A.R."/>
            <person name="Murali S.C."/>
            <person name="Hughes D.S."/>
            <person name="Lee S.F."/>
            <person name="Perry T."/>
            <person name="Stroehlein A.J."/>
            <person name="Ansell B.R."/>
            <person name="Breugelmans B."/>
            <person name="Hofmann A."/>
            <person name="Qu J."/>
            <person name="Dugan S."/>
            <person name="Lee S.L."/>
            <person name="Chao H."/>
            <person name="Dinh H."/>
            <person name="Han Y."/>
            <person name="Doddapaneni H.V."/>
            <person name="Worley K.C."/>
            <person name="Muzny D.M."/>
            <person name="Ioannidis P."/>
            <person name="Waterhouse R.M."/>
            <person name="Zdobnov E.M."/>
            <person name="James P.J."/>
            <person name="Bagnall N.H."/>
            <person name="Kotze A.C."/>
            <person name="Gibbs R.A."/>
            <person name="Richards S."/>
            <person name="Batterham P."/>
            <person name="Gasser R.B."/>
        </authorList>
    </citation>
    <scope>NUCLEOTIDE SEQUENCE [LARGE SCALE GENOMIC DNA]</scope>
    <source>
        <strain evidence="12 13">LS</strain>
        <tissue evidence="12">Full body</tissue>
    </source>
</reference>
<dbReference type="PANTHER" id="PTHR11733">
    <property type="entry name" value="ZINC METALLOPROTEASE FAMILY M13 NEPRILYSIN-RELATED"/>
    <property type="match status" value="1"/>
</dbReference>
<dbReference type="GO" id="GO:0005886">
    <property type="term" value="C:plasma membrane"/>
    <property type="evidence" value="ECO:0007669"/>
    <property type="project" value="UniProtKB-SubCell"/>
</dbReference>
<evidence type="ECO:0000259" key="11">
    <source>
        <dbReference type="Pfam" id="PF05649"/>
    </source>
</evidence>
<dbReference type="InterPro" id="IPR018497">
    <property type="entry name" value="Peptidase_M13_C"/>
</dbReference>
<comment type="similarity">
    <text evidence="3">Belongs to the peptidase M13 family.</text>
</comment>
<dbReference type="EMBL" id="JRES01001160">
    <property type="protein sequence ID" value="KNC25010.1"/>
    <property type="molecule type" value="Genomic_DNA"/>
</dbReference>
<dbReference type="GO" id="GO:0016485">
    <property type="term" value="P:protein processing"/>
    <property type="evidence" value="ECO:0007669"/>
    <property type="project" value="TreeGrafter"/>
</dbReference>
<evidence type="ECO:0000256" key="2">
    <source>
        <dbReference type="ARBA" id="ARBA00004401"/>
    </source>
</evidence>
<keyword evidence="13" id="KW-1185">Reference proteome</keyword>
<dbReference type="PANTHER" id="PTHR11733:SF238">
    <property type="entry name" value="FI07649P-RELATED"/>
    <property type="match status" value="1"/>
</dbReference>
<dbReference type="GO" id="GO:0046872">
    <property type="term" value="F:metal ion binding"/>
    <property type="evidence" value="ECO:0007669"/>
    <property type="project" value="UniProtKB-KW"/>
</dbReference>